<feature type="region of interest" description="Disordered" evidence="1">
    <location>
        <begin position="1"/>
        <end position="26"/>
    </location>
</feature>
<evidence type="ECO:0000256" key="1">
    <source>
        <dbReference type="SAM" id="MobiDB-lite"/>
    </source>
</evidence>
<keyword evidence="3" id="KW-0223">Dioxygenase</keyword>
<dbReference type="EMBL" id="MVHE01000019">
    <property type="protein sequence ID" value="ORA20851.1"/>
    <property type="molecule type" value="Genomic_DNA"/>
</dbReference>
<reference evidence="3 4" key="1">
    <citation type="submission" date="2017-02" db="EMBL/GenBank/DDBJ databases">
        <title>The new phylogeny of genus Mycobacterium.</title>
        <authorList>
            <person name="Tortoli E."/>
            <person name="Trovato A."/>
            <person name="Cirillo D.M."/>
        </authorList>
    </citation>
    <scope>NUCLEOTIDE SEQUENCE [LARGE SCALE GENOMIC DNA]</scope>
    <source>
        <strain evidence="3 4">DSM 45057</strain>
    </source>
</reference>
<protein>
    <submittedName>
        <fullName evidence="3">2-nitropropane dioxygenase</fullName>
    </submittedName>
</protein>
<comment type="caution">
    <text evidence="3">The sequence shown here is derived from an EMBL/GenBank/DDBJ whole genome shotgun (WGS) entry which is preliminary data.</text>
</comment>
<feature type="compositionally biased region" description="Polar residues" evidence="1">
    <location>
        <begin position="1"/>
        <end position="11"/>
    </location>
</feature>
<feature type="compositionally biased region" description="Low complexity" evidence="1">
    <location>
        <begin position="15"/>
        <end position="26"/>
    </location>
</feature>
<dbReference type="Pfam" id="PF03060">
    <property type="entry name" value="NMO"/>
    <property type="match status" value="1"/>
</dbReference>
<dbReference type="InterPro" id="IPR014179">
    <property type="entry name" value="PfaD-like_TIM-barrel"/>
</dbReference>
<dbReference type="PANTHER" id="PTHR32332">
    <property type="entry name" value="2-NITROPROPANE DIOXYGENASE"/>
    <property type="match status" value="1"/>
</dbReference>
<feature type="domain" description="[Acyl-carrier-protein] S-malonyltransferase-like inserted helical" evidence="2">
    <location>
        <begin position="401"/>
        <end position="477"/>
    </location>
</feature>
<dbReference type="PANTHER" id="PTHR32332:SF20">
    <property type="entry name" value="2-NITROPROPANE DIOXYGENASE-LIKE PROTEIN"/>
    <property type="match status" value="1"/>
</dbReference>
<name>A0A1W9ZST0_MYCAN</name>
<evidence type="ECO:0000313" key="3">
    <source>
        <dbReference type="EMBL" id="ORA20851.1"/>
    </source>
</evidence>
<keyword evidence="4" id="KW-1185">Reference proteome</keyword>
<dbReference type="RefSeq" id="WP_083113722.1">
    <property type="nucleotide sequence ID" value="NZ_JACKTS010000016.1"/>
</dbReference>
<accession>A0A1W9ZST0</accession>
<proteinExistence type="predicted"/>
<dbReference type="Gene3D" id="3.20.20.70">
    <property type="entry name" value="Aldolase class I"/>
    <property type="match status" value="2"/>
</dbReference>
<evidence type="ECO:0000259" key="2">
    <source>
        <dbReference type="Pfam" id="PF21607"/>
    </source>
</evidence>
<dbReference type="AlphaFoldDB" id="A0A1W9ZST0"/>
<sequence>MNQGSSASQLLSAEPAPGGRRPGPTGTAFGADELVRIIGCFRQPVQVLLDDQSGQLGLTAAGDGSAASRRSTLLGTLPPIYPEWLGDRTFCAAHGVRFPYLTGSMANGIATPRLVIAMAKAGMLGFFGAGGLSYPHVEQALSTIEDGLSATAGRVWGANLIHSPNEAALENRVAELFISRGVRKVEASAFMRITPSVVHYALHGLSTDPAGHVVRKNSVFAKISRPEVACQFMTPAPPAIVSALVESGKLTHREAELARHVAVAEDITVEADSGGHTDNRPLPALLSEIITLRDTLAAQHRLSRPVRVGAAGGLGTPQSVAGAFAMGAGYVMTGSVNQACIESGLSEQGRKLLADVGIADVMMAPAADMFELGVDLQVLKRGSMFGPRAKKLYELYVSKPALDAIVGEQRRDLEKIFGQSVEEVWSQTEQFWLHRDAAVLELAARDPKFQMALLFRWYLGKSSRWAIGGETRRTLDYQIWCGPAMGAFNSWVRDSFLEPPEQREVVQVALNLLEGAAQVTRAQQARTCGVPVPPNAFRFTPRRLSVDEGS</sequence>
<dbReference type="InterPro" id="IPR049489">
    <property type="entry name" value="FabD-like_helical_ins"/>
</dbReference>
<dbReference type="NCBIfam" id="TIGR02814">
    <property type="entry name" value="pfaD_fam"/>
    <property type="match status" value="1"/>
</dbReference>
<evidence type="ECO:0000313" key="4">
    <source>
        <dbReference type="Proteomes" id="UP000192284"/>
    </source>
</evidence>
<organism evidence="3 4">
    <name type="scientific">Mycobacterium angelicum</name>
    <dbReference type="NCBI Taxonomy" id="470074"/>
    <lineage>
        <taxon>Bacteria</taxon>
        <taxon>Bacillati</taxon>
        <taxon>Actinomycetota</taxon>
        <taxon>Actinomycetes</taxon>
        <taxon>Mycobacteriales</taxon>
        <taxon>Mycobacteriaceae</taxon>
        <taxon>Mycobacterium</taxon>
    </lineage>
</organism>
<dbReference type="Pfam" id="PF21607">
    <property type="entry name" value="FabD_helical_ins"/>
    <property type="match status" value="1"/>
</dbReference>
<keyword evidence="3" id="KW-0560">Oxidoreductase</keyword>
<gene>
    <name evidence="3" type="ORF">BST12_14020</name>
</gene>
<dbReference type="OrthoDB" id="3543921at2"/>
<dbReference type="GO" id="GO:0051213">
    <property type="term" value="F:dioxygenase activity"/>
    <property type="evidence" value="ECO:0007669"/>
    <property type="project" value="UniProtKB-KW"/>
</dbReference>
<dbReference type="SUPFAM" id="SSF51395">
    <property type="entry name" value="FMN-linked oxidoreductases"/>
    <property type="match status" value="1"/>
</dbReference>
<dbReference type="InterPro" id="IPR013785">
    <property type="entry name" value="Aldolase_TIM"/>
</dbReference>
<dbReference type="Proteomes" id="UP000192284">
    <property type="component" value="Unassembled WGS sequence"/>
</dbReference>